<evidence type="ECO:0000256" key="1">
    <source>
        <dbReference type="SAM" id="MobiDB-lite"/>
    </source>
</evidence>
<sequence>MNDEVEDYATRDGGVDVAGNARDVISDPQAPVNTGPGTQVNVAIERAIIRAWESTEGYRPRPRQAVAEDEIEWLARRFVEPGNFSQAGVLLRDRRTVLLGGPPGSGRRSAALMLLARLPGHATVRCLPPDADENVLLDPDEIEQGERLLLDLTNGDDDALELLHGQLGGFRATLLQKEAHLAVVLPGPHDGIVTAEFRPLATDISRPPAVEVLRRHLQEERVPFALQDLNDEMLRPQLSTGSMGQLAHLARLMRRAREDNGRKPFRAWLRTALAGLTDRGAEVAARVRGKSGQDRALMFVTAFLHGGPVDVVPDAENRLLRALDFPDDETHVLDRPDLVERLSGIGAQVDPGRRVRFPGFAWDSAVRSHFWLVYSTMRPQFLTWAADLVETANLDEEDTDRIAHRLVEQCLRWRQPNDVVPVAKRWAEKGVPRLASAATVLLVQGLSHEAFGGTFRRHLYYWSREASLNPNLARIVIALCRDVLAPSLPDRALVRLHHLTRHRDREVSAEAVDALTSLAENRRFFRRLVDRLARWVATGDKFLSSVDVMLLTRVARAERLLDDSPRARRLIDDRDVRAQLELLWNAMLRSPEQKAWSPLLDDWLRTTLDEATGVPLDVLFNAAGRDTRLLGVLFQATSRWASATDDPGDQARRDRLRQQVLDKINDVMGLRVDVVDPSEKESAR</sequence>
<name>A0ABT1HZK9_STRSD</name>
<protein>
    <submittedName>
        <fullName evidence="2">Uncharacterized protein</fullName>
    </submittedName>
</protein>
<keyword evidence="3" id="KW-1185">Reference proteome</keyword>
<dbReference type="Proteomes" id="UP001205311">
    <property type="component" value="Unassembled WGS sequence"/>
</dbReference>
<gene>
    <name evidence="2" type="ORF">LX15_004689</name>
</gene>
<evidence type="ECO:0000313" key="2">
    <source>
        <dbReference type="EMBL" id="MCP2260969.1"/>
    </source>
</evidence>
<evidence type="ECO:0000313" key="3">
    <source>
        <dbReference type="Proteomes" id="UP001205311"/>
    </source>
</evidence>
<accession>A0ABT1HZK9</accession>
<organism evidence="2 3">
    <name type="scientific">Streptoalloteichus tenebrarius (strain ATCC 17920 / DSM 40477 / JCM 4838 / CBS 697.72 / NBRC 16177 / NCIMB 11028 / NRRL B-12390 / A12253. 1 / ISP 5477)</name>
    <name type="common">Streptomyces tenebrarius</name>
    <dbReference type="NCBI Taxonomy" id="1933"/>
    <lineage>
        <taxon>Bacteria</taxon>
        <taxon>Bacillati</taxon>
        <taxon>Actinomycetota</taxon>
        <taxon>Actinomycetes</taxon>
        <taxon>Pseudonocardiales</taxon>
        <taxon>Pseudonocardiaceae</taxon>
        <taxon>Streptoalloteichus</taxon>
    </lineage>
</organism>
<feature type="region of interest" description="Disordered" evidence="1">
    <location>
        <begin position="1"/>
        <end position="37"/>
    </location>
</feature>
<dbReference type="EMBL" id="JAMTCP010000034">
    <property type="protein sequence ID" value="MCP2260969.1"/>
    <property type="molecule type" value="Genomic_DNA"/>
</dbReference>
<comment type="caution">
    <text evidence="2">The sequence shown here is derived from an EMBL/GenBank/DDBJ whole genome shotgun (WGS) entry which is preliminary data.</text>
</comment>
<reference evidence="2 3" key="1">
    <citation type="submission" date="2022-06" db="EMBL/GenBank/DDBJ databases">
        <title>Genomic Encyclopedia of Archaeal and Bacterial Type Strains, Phase II (KMG-II): from individual species to whole genera.</title>
        <authorList>
            <person name="Goeker M."/>
        </authorList>
    </citation>
    <scope>NUCLEOTIDE SEQUENCE [LARGE SCALE GENOMIC DNA]</scope>
    <source>
        <strain evidence="2 3">DSM 40477</strain>
    </source>
</reference>
<proteinExistence type="predicted"/>
<dbReference type="RefSeq" id="WP_253671812.1">
    <property type="nucleotide sequence ID" value="NZ_JAMTCP010000034.1"/>
</dbReference>